<dbReference type="VEuPathDB" id="VectorBase:LDEU010200"/>
<dbReference type="Gene3D" id="2.60.40.10">
    <property type="entry name" value="Immunoglobulins"/>
    <property type="match status" value="2"/>
</dbReference>
<dbReference type="PANTHER" id="PTHR12231">
    <property type="entry name" value="CTX-RELATED TYPE I TRANSMEMBRANE PROTEIN"/>
    <property type="match status" value="1"/>
</dbReference>
<evidence type="ECO:0000256" key="3">
    <source>
        <dbReference type="ARBA" id="ARBA00023157"/>
    </source>
</evidence>
<feature type="domain" description="Ig-like" evidence="6">
    <location>
        <begin position="220"/>
        <end position="298"/>
    </location>
</feature>
<protein>
    <submittedName>
        <fullName evidence="7">Fasciclin-2-like isoform X3</fullName>
    </submittedName>
</protein>
<dbReference type="OrthoDB" id="2152335at2759"/>
<dbReference type="InterPro" id="IPR007110">
    <property type="entry name" value="Ig-like_dom"/>
</dbReference>
<keyword evidence="8" id="KW-1185">Reference proteome</keyword>
<dbReference type="CDD" id="cd00096">
    <property type="entry name" value="Ig"/>
    <property type="match status" value="1"/>
</dbReference>
<dbReference type="STRING" id="299467.A0A443S2T0"/>
<proteinExistence type="predicted"/>
<keyword evidence="1" id="KW-0732">Signal</keyword>
<keyword evidence="5" id="KW-1133">Transmembrane helix</keyword>
<feature type="transmembrane region" description="Helical" evidence="5">
    <location>
        <begin position="7"/>
        <end position="27"/>
    </location>
</feature>
<evidence type="ECO:0000259" key="6">
    <source>
        <dbReference type="PROSITE" id="PS50835"/>
    </source>
</evidence>
<dbReference type="InterPro" id="IPR003599">
    <property type="entry name" value="Ig_sub"/>
</dbReference>
<keyword evidence="5" id="KW-0812">Transmembrane</keyword>
<evidence type="ECO:0000256" key="2">
    <source>
        <dbReference type="ARBA" id="ARBA00022737"/>
    </source>
</evidence>
<evidence type="ECO:0000313" key="7">
    <source>
        <dbReference type="EMBL" id="RWS21840.1"/>
    </source>
</evidence>
<comment type="caution">
    <text evidence="7">The sequence shown here is derived from an EMBL/GenBank/DDBJ whole genome shotgun (WGS) entry which is preliminary data.</text>
</comment>
<dbReference type="InterPro" id="IPR013783">
    <property type="entry name" value="Ig-like_fold"/>
</dbReference>
<keyword evidence="5" id="KW-0472">Membrane</keyword>
<evidence type="ECO:0000256" key="4">
    <source>
        <dbReference type="ARBA" id="ARBA00023319"/>
    </source>
</evidence>
<keyword evidence="2" id="KW-0677">Repeat</keyword>
<sequence>MACTAKYAILRSFILISLIGCVFSAILRINSNEDIITIHEQRYQILCDLINVTEDEKKIQIKWLDAFGNEISKNGRSVVVEFPNNRKSAALVFKECNEDLSGNYTCKANVNETPLAATKVVRVRNIKKSFKCQKQLKLIEESDVKNKHEICNISVLASDYLTILKNGIGLTNSDYALKNNSLSLLGKVNEFLKGNYEIKLSVNGNSEFSQTTIVMVYKKPMITKQTKTEFNFEKNKDHSITCSASGEPKPNIMWFKNNKLIASTESLVFKKIKRKDAGVYTCFAENEIGNASKSTSLNVKTHRLFAKLKDIRHLM</sequence>
<dbReference type="SUPFAM" id="SSF48726">
    <property type="entry name" value="Immunoglobulin"/>
    <property type="match status" value="1"/>
</dbReference>
<dbReference type="PANTHER" id="PTHR12231:SF253">
    <property type="entry name" value="DPR-INTERACTING PROTEIN ETA, ISOFORM B-RELATED"/>
    <property type="match status" value="1"/>
</dbReference>
<dbReference type="InterPro" id="IPR003598">
    <property type="entry name" value="Ig_sub2"/>
</dbReference>
<dbReference type="InterPro" id="IPR036179">
    <property type="entry name" value="Ig-like_dom_sf"/>
</dbReference>
<feature type="domain" description="Ig-like" evidence="6">
    <location>
        <begin position="45"/>
        <end position="116"/>
    </location>
</feature>
<keyword evidence="4" id="KW-0393">Immunoglobulin domain</keyword>
<reference evidence="7 8" key="1">
    <citation type="journal article" date="2018" name="Gigascience">
        <title>Genomes of trombidid mites reveal novel predicted allergens and laterally-transferred genes associated with secondary metabolism.</title>
        <authorList>
            <person name="Dong X."/>
            <person name="Chaisiri K."/>
            <person name="Xia D."/>
            <person name="Armstrong S.D."/>
            <person name="Fang Y."/>
            <person name="Donnelly M.J."/>
            <person name="Kadowaki T."/>
            <person name="McGarry J.W."/>
            <person name="Darby A.C."/>
            <person name="Makepeace B.L."/>
        </authorList>
    </citation>
    <scope>NUCLEOTIDE SEQUENCE [LARGE SCALE GENOMIC DNA]</scope>
    <source>
        <strain evidence="7">UoL-UT</strain>
    </source>
</reference>
<dbReference type="Proteomes" id="UP000288716">
    <property type="component" value="Unassembled WGS sequence"/>
</dbReference>
<evidence type="ECO:0000256" key="5">
    <source>
        <dbReference type="SAM" id="Phobius"/>
    </source>
</evidence>
<evidence type="ECO:0000256" key="1">
    <source>
        <dbReference type="ARBA" id="ARBA00022729"/>
    </source>
</evidence>
<dbReference type="InterPro" id="IPR013098">
    <property type="entry name" value="Ig_I-set"/>
</dbReference>
<dbReference type="EMBL" id="NCKV01010603">
    <property type="protein sequence ID" value="RWS21840.1"/>
    <property type="molecule type" value="Genomic_DNA"/>
</dbReference>
<dbReference type="PROSITE" id="PS50835">
    <property type="entry name" value="IG_LIKE"/>
    <property type="match status" value="2"/>
</dbReference>
<keyword evidence="3" id="KW-1015">Disulfide bond</keyword>
<dbReference type="AlphaFoldDB" id="A0A443S2T0"/>
<organism evidence="7 8">
    <name type="scientific">Leptotrombidium deliense</name>
    <dbReference type="NCBI Taxonomy" id="299467"/>
    <lineage>
        <taxon>Eukaryota</taxon>
        <taxon>Metazoa</taxon>
        <taxon>Ecdysozoa</taxon>
        <taxon>Arthropoda</taxon>
        <taxon>Chelicerata</taxon>
        <taxon>Arachnida</taxon>
        <taxon>Acari</taxon>
        <taxon>Acariformes</taxon>
        <taxon>Trombidiformes</taxon>
        <taxon>Prostigmata</taxon>
        <taxon>Anystina</taxon>
        <taxon>Parasitengona</taxon>
        <taxon>Trombiculoidea</taxon>
        <taxon>Trombiculidae</taxon>
        <taxon>Leptotrombidium</taxon>
    </lineage>
</organism>
<accession>A0A443S2T0</accession>
<dbReference type="SMART" id="SM00408">
    <property type="entry name" value="IGc2"/>
    <property type="match status" value="1"/>
</dbReference>
<name>A0A443S2T0_9ACAR</name>
<dbReference type="InterPro" id="IPR051170">
    <property type="entry name" value="Neural/epithelial_adhesion"/>
</dbReference>
<gene>
    <name evidence="7" type="ORF">B4U80_14094</name>
</gene>
<dbReference type="FunFam" id="2.60.40.10:FF:000032">
    <property type="entry name" value="palladin isoform X1"/>
    <property type="match status" value="1"/>
</dbReference>
<evidence type="ECO:0000313" key="8">
    <source>
        <dbReference type="Proteomes" id="UP000288716"/>
    </source>
</evidence>
<dbReference type="Pfam" id="PF07679">
    <property type="entry name" value="I-set"/>
    <property type="match status" value="1"/>
</dbReference>
<dbReference type="SMART" id="SM00409">
    <property type="entry name" value="IG"/>
    <property type="match status" value="2"/>
</dbReference>